<dbReference type="InterPro" id="IPR008511">
    <property type="entry name" value="ROH1-like"/>
</dbReference>
<evidence type="ECO:0000256" key="3">
    <source>
        <dbReference type="ARBA" id="ARBA00022989"/>
    </source>
</evidence>
<dbReference type="EMBL" id="NQVE01000082">
    <property type="protein sequence ID" value="RAL49486.1"/>
    <property type="molecule type" value="Genomic_DNA"/>
</dbReference>
<protein>
    <recommendedName>
        <fullName evidence="8">R3H domain-containing protein</fullName>
    </recommendedName>
</protein>
<sequence length="401" mass="44756">MPTSPSGNHGSPMRFVSFRRPIITLSGGDPVHTLLLEHHHKSPPVPAYPEIESFQSQVSTLFHDLSLATPKEFLSISWIRKLLAVFSACHEDFRSIVSSKKKKNASMAAPSKQRILTEYFDRTIKALDMLNAARDGLEKINAWQRHLEIVICALGGGRTAVVGEGNLRRARKALVDLALEDHKDDSAGGGVFSNRSLSFKRRAAASKDQNRPPLAHTRSLSWSVSNSWSASKQLQLLANAVQSPPRAADVAATDGLATLLHTMSFILVFVLWALAAAVPCQDRGTHTAIVVPRQSWSSPFHILQARITEESKRRRRNSNGLLKEICRMEEGVSHLTEFVESAQLPLSEEHKDELRGWIHELMSVSDVCKIELKPLERDIRDAFRKIVSCRIEGLEFQENKT</sequence>
<comment type="similarity">
    <text evidence="5">Belongs to the ROH1 family.</text>
</comment>
<keyword evidence="3" id="KW-1133">Transmembrane helix</keyword>
<dbReference type="Pfam" id="PF05633">
    <property type="entry name" value="ROH1-like"/>
    <property type="match status" value="1"/>
</dbReference>
<comment type="caution">
    <text evidence="6">The sequence shown here is derived from an EMBL/GenBank/DDBJ whole genome shotgun (WGS) entry which is preliminary data.</text>
</comment>
<evidence type="ECO:0000313" key="7">
    <source>
        <dbReference type="Proteomes" id="UP000249390"/>
    </source>
</evidence>
<evidence type="ECO:0000313" key="6">
    <source>
        <dbReference type="EMBL" id="RAL49486.1"/>
    </source>
</evidence>
<dbReference type="PANTHER" id="PTHR31509">
    <property type="entry name" value="BPS1-LIKE PROTEIN"/>
    <property type="match status" value="1"/>
</dbReference>
<keyword evidence="7" id="KW-1185">Reference proteome</keyword>
<gene>
    <name evidence="6" type="ORF">DM860_012919</name>
</gene>
<reference evidence="6 7" key="1">
    <citation type="submission" date="2018-06" db="EMBL/GenBank/DDBJ databases">
        <title>The Genome of Cuscuta australis (Dodder) Provides Insight into the Evolution of Plant Parasitism.</title>
        <authorList>
            <person name="Liu H."/>
        </authorList>
    </citation>
    <scope>NUCLEOTIDE SEQUENCE [LARGE SCALE GENOMIC DNA]</scope>
    <source>
        <strain evidence="7">cv. Yunnan</strain>
        <tissue evidence="6">Vines</tissue>
    </source>
</reference>
<evidence type="ECO:0000256" key="4">
    <source>
        <dbReference type="ARBA" id="ARBA00023136"/>
    </source>
</evidence>
<evidence type="ECO:0000256" key="5">
    <source>
        <dbReference type="ARBA" id="ARBA00035114"/>
    </source>
</evidence>
<name>A0A328DVZ8_9ASTE</name>
<keyword evidence="4" id="KW-0472">Membrane</keyword>
<dbReference type="Proteomes" id="UP000249390">
    <property type="component" value="Unassembled WGS sequence"/>
</dbReference>
<proteinExistence type="inferred from homology"/>
<accession>A0A328DVZ8</accession>
<comment type="subcellular location">
    <subcellularLocation>
        <location evidence="1">Membrane</location>
        <topology evidence="1">Single-pass membrane protein</topology>
    </subcellularLocation>
</comment>
<organism evidence="6 7">
    <name type="scientific">Cuscuta australis</name>
    <dbReference type="NCBI Taxonomy" id="267555"/>
    <lineage>
        <taxon>Eukaryota</taxon>
        <taxon>Viridiplantae</taxon>
        <taxon>Streptophyta</taxon>
        <taxon>Embryophyta</taxon>
        <taxon>Tracheophyta</taxon>
        <taxon>Spermatophyta</taxon>
        <taxon>Magnoliopsida</taxon>
        <taxon>eudicotyledons</taxon>
        <taxon>Gunneridae</taxon>
        <taxon>Pentapetalae</taxon>
        <taxon>asterids</taxon>
        <taxon>lamiids</taxon>
        <taxon>Solanales</taxon>
        <taxon>Convolvulaceae</taxon>
        <taxon>Cuscuteae</taxon>
        <taxon>Cuscuta</taxon>
        <taxon>Cuscuta subgen. Grammica</taxon>
        <taxon>Cuscuta sect. Cleistogrammica</taxon>
    </lineage>
</organism>
<evidence type="ECO:0000256" key="2">
    <source>
        <dbReference type="ARBA" id="ARBA00022692"/>
    </source>
</evidence>
<keyword evidence="2" id="KW-0812">Transmembrane</keyword>
<evidence type="ECO:0008006" key="8">
    <source>
        <dbReference type="Google" id="ProtNLM"/>
    </source>
</evidence>
<dbReference type="GO" id="GO:0016020">
    <property type="term" value="C:membrane"/>
    <property type="evidence" value="ECO:0007669"/>
    <property type="project" value="UniProtKB-SubCell"/>
</dbReference>
<dbReference type="AlphaFoldDB" id="A0A328DVZ8"/>
<evidence type="ECO:0000256" key="1">
    <source>
        <dbReference type="ARBA" id="ARBA00004167"/>
    </source>
</evidence>